<dbReference type="Bgee" id="WBGene00011724">
    <property type="expression patterns" value="Expressed in material anatomical entity and 2 other cell types or tissues"/>
</dbReference>
<protein>
    <submittedName>
        <fullName evidence="3">SCP domain-containing protein</fullName>
    </submittedName>
</protein>
<dbReference type="GeneID" id="188436"/>
<dbReference type="AlphaFoldDB" id="Q22421"/>
<dbReference type="PANTHER" id="PTHR10334">
    <property type="entry name" value="CYSTEINE-RICH SECRETORY PROTEIN-RELATED"/>
    <property type="match status" value="1"/>
</dbReference>
<dbReference type="CDD" id="cd05380">
    <property type="entry name" value="CAP_euk"/>
    <property type="match status" value="1"/>
</dbReference>
<dbReference type="PhylomeDB" id="Q22421"/>
<dbReference type="PRINTS" id="PR00837">
    <property type="entry name" value="V5TPXLIKE"/>
</dbReference>
<dbReference type="SUPFAM" id="SSF55797">
    <property type="entry name" value="PR-1-like"/>
    <property type="match status" value="1"/>
</dbReference>
<evidence type="ECO:0000259" key="2">
    <source>
        <dbReference type="SMART" id="SM00198"/>
    </source>
</evidence>
<dbReference type="InterPro" id="IPR002413">
    <property type="entry name" value="V5_allergen-like"/>
</dbReference>
<dbReference type="WormBase" id="T12A7.3">
    <property type="protein sequence ID" value="CE43583"/>
    <property type="gene ID" value="WBGene00011724"/>
    <property type="gene designation" value="scl-18"/>
</dbReference>
<feature type="chain" id="PRO_5004200887" evidence="1">
    <location>
        <begin position="32"/>
        <end position="225"/>
    </location>
</feature>
<dbReference type="SMART" id="SM00198">
    <property type="entry name" value="SCP"/>
    <property type="match status" value="1"/>
</dbReference>
<dbReference type="FunCoup" id="Q22421">
    <property type="interactions" value="79"/>
</dbReference>
<name>Q22421_CAEEL</name>
<dbReference type="Reactome" id="R-CEL-6798695">
    <property type="pathway name" value="Neutrophil degranulation"/>
</dbReference>
<dbReference type="eggNOG" id="KOG3017">
    <property type="taxonomic scope" value="Eukaryota"/>
</dbReference>
<keyword evidence="4" id="KW-1185">Reference proteome</keyword>
<proteinExistence type="predicted"/>
<dbReference type="AGR" id="WB:WBGene00011724"/>
<dbReference type="InterPro" id="IPR014044">
    <property type="entry name" value="CAP_dom"/>
</dbReference>
<dbReference type="GO" id="GO:0005615">
    <property type="term" value="C:extracellular space"/>
    <property type="evidence" value="ECO:0000318"/>
    <property type="project" value="GO_Central"/>
</dbReference>
<dbReference type="RefSeq" id="NP_502228.2">
    <property type="nucleotide sequence ID" value="NM_069827.3"/>
</dbReference>
<dbReference type="HOGENOM" id="CLU_035730_7_1_1"/>
<dbReference type="UCSC" id="T12A7.3">
    <property type="organism name" value="c. elegans"/>
</dbReference>
<dbReference type="PRINTS" id="PR00838">
    <property type="entry name" value="V5ALLERGEN"/>
</dbReference>
<evidence type="ECO:0000313" key="5">
    <source>
        <dbReference type="WormBase" id="T12A7.3"/>
    </source>
</evidence>
<keyword evidence="1" id="KW-0732">Signal</keyword>
<evidence type="ECO:0000313" key="3">
    <source>
        <dbReference type="EMBL" id="CAA98140.2"/>
    </source>
</evidence>
<gene>
    <name evidence="3 5" type="primary">scl-18</name>
    <name evidence="3" type="ORF">CELE_T12A7.3</name>
    <name evidence="5" type="ORF">T12A7.3</name>
</gene>
<dbReference type="Proteomes" id="UP000001940">
    <property type="component" value="Chromosome IV"/>
</dbReference>
<organism evidence="3 4">
    <name type="scientific">Caenorhabditis elegans</name>
    <dbReference type="NCBI Taxonomy" id="6239"/>
    <lineage>
        <taxon>Eukaryota</taxon>
        <taxon>Metazoa</taxon>
        <taxon>Ecdysozoa</taxon>
        <taxon>Nematoda</taxon>
        <taxon>Chromadorea</taxon>
        <taxon>Rhabditida</taxon>
        <taxon>Rhabditina</taxon>
        <taxon>Rhabditomorpha</taxon>
        <taxon>Rhabditoidea</taxon>
        <taxon>Rhabditidae</taxon>
        <taxon>Peloderinae</taxon>
        <taxon>Caenorhabditis</taxon>
    </lineage>
</organism>
<evidence type="ECO:0000256" key="1">
    <source>
        <dbReference type="SAM" id="SignalP"/>
    </source>
</evidence>
<evidence type="ECO:0000313" key="4">
    <source>
        <dbReference type="Proteomes" id="UP000001940"/>
    </source>
</evidence>
<feature type="signal peptide" evidence="1">
    <location>
        <begin position="1"/>
        <end position="31"/>
    </location>
</feature>
<dbReference type="SMR" id="Q22421"/>
<dbReference type="KEGG" id="cel:CELE_T12A7.3"/>
<dbReference type="OrthoDB" id="5874910at2759"/>
<dbReference type="EMBL" id="BX284604">
    <property type="protein sequence ID" value="CAA98140.2"/>
    <property type="molecule type" value="Genomic_DNA"/>
</dbReference>
<dbReference type="OMA" id="CHYWPKG"/>
<dbReference type="InParanoid" id="Q22421"/>
<dbReference type="CTD" id="188436"/>
<dbReference type="InterPro" id="IPR001283">
    <property type="entry name" value="CRISP-related"/>
</dbReference>
<dbReference type="InterPro" id="IPR035940">
    <property type="entry name" value="CAP_sf"/>
</dbReference>
<accession>Q22421</accession>
<dbReference type="Gene3D" id="3.40.33.10">
    <property type="entry name" value="CAP"/>
    <property type="match status" value="1"/>
</dbReference>
<dbReference type="FunFam" id="3.40.33.10:FF:000013">
    <property type="entry name" value="SCP-Like extracellular protein"/>
    <property type="match status" value="1"/>
</dbReference>
<feature type="domain" description="SCP" evidence="2">
    <location>
        <begin position="36"/>
        <end position="199"/>
    </location>
</feature>
<dbReference type="PaxDb" id="6239-T12A7.3"/>
<dbReference type="Pfam" id="PF00188">
    <property type="entry name" value="CAP"/>
    <property type="match status" value="1"/>
</dbReference>
<sequence length="225" mass="25884">MHCIKLYSPVITRGFLLLFLTIVQLHKGVESIFSRKGQQDVLDHHNNIRSQLAFGNFVTKRHTKRAAGSNIKKFVWNATLERSAYSFAQKNPSQHSFIPDIGENLFWHWSTRPGDFNKYGPMAALSWIKEFREKFWDSNILTNDLFGSGVGHATQMVWADTYQMGCAVSHFKEIHKRTGRPITKICVVCHYWPKGNYLNEPIYLEGPPCSKCESKKCDKRTGLCI</sequence>
<reference evidence="3 4" key="1">
    <citation type="journal article" date="1998" name="Science">
        <title>Genome sequence of the nematode C. elegans: a platform for investigating biology.</title>
        <authorList>
            <consortium name="The C. elegans sequencing consortium"/>
            <person name="Sulson J.E."/>
            <person name="Waterston R."/>
        </authorList>
    </citation>
    <scope>NUCLEOTIDE SEQUENCE [LARGE SCALE GENOMIC DNA]</scope>
    <source>
        <strain evidence="3 4">Bristol N2</strain>
    </source>
</reference>